<evidence type="ECO:0000256" key="1">
    <source>
        <dbReference type="ARBA" id="ARBA00004496"/>
    </source>
</evidence>
<sequence>MGEVAVNGLMMAADPVVLLSGDEGDEVLLNGSSSSSLEAKENVSGLVNGVVTLNERVKRRAKRPSKFLTKELNRANSDSQVIAPLRALKNSRKSRNGFGRGLPKKGGAGGKGTWGALGSELTEEEVDGAIDTNDPNYDETNPENKDFRLKVINVDRSDEELQKQISSLVAEYFDHGDTQETYLALEELNVACRAHLVVVTAVELAMDHKPSHREMTSVLLADLYGHLLYETHYAKGYDALIKNLSDLVLDTPDAPTILGNFIARSIADDCIPPKFLQSYKGRVDNDHAVVTLARSDSLLSMRHGLVRLDNVWGVGGGTRPVKYLVKKMVLLLQEYLSSSDIAEATRCLIELEVPHFHHELVYEAVVMVLENMDERTGKMMCDLLESLHRSIIITPTQMKAGFLRVYEDMPQICVDVPPAYTILEKFVLKCQVAKVVGDDIVKKMPVRGRKRFVSEGDGGRVKDDAYF</sequence>
<keyword evidence="6" id="KW-0539">Nucleus</keyword>
<dbReference type="GO" id="GO:0005829">
    <property type="term" value="C:cytosol"/>
    <property type="evidence" value="ECO:0007669"/>
    <property type="project" value="TreeGrafter"/>
</dbReference>
<dbReference type="PANTHER" id="PTHR12626">
    <property type="entry name" value="PROGRAMMED CELL DEATH 4"/>
    <property type="match status" value="1"/>
</dbReference>
<evidence type="ECO:0000313" key="9">
    <source>
        <dbReference type="EMBL" id="KAK7071054.1"/>
    </source>
</evidence>
<evidence type="ECO:0000256" key="3">
    <source>
        <dbReference type="ARBA" id="ARBA00014414"/>
    </source>
</evidence>
<reference evidence="9 10" key="1">
    <citation type="submission" date="2023-11" db="EMBL/GenBank/DDBJ databases">
        <title>Halocaridina rubra genome assembly.</title>
        <authorList>
            <person name="Smith C."/>
        </authorList>
    </citation>
    <scope>NUCLEOTIDE SEQUENCE [LARGE SCALE GENOMIC DNA]</scope>
    <source>
        <strain evidence="9">EP-1</strain>
        <tissue evidence="9">Whole</tissue>
    </source>
</reference>
<dbReference type="Gene3D" id="1.25.40.180">
    <property type="match status" value="2"/>
</dbReference>
<evidence type="ECO:0000256" key="2">
    <source>
        <dbReference type="ARBA" id="ARBA00005497"/>
    </source>
</evidence>
<feature type="compositionally biased region" description="Gly residues" evidence="7">
    <location>
        <begin position="98"/>
        <end position="115"/>
    </location>
</feature>
<keyword evidence="5" id="KW-0677">Repeat</keyword>
<dbReference type="PROSITE" id="PS51366">
    <property type="entry name" value="MI"/>
    <property type="match status" value="2"/>
</dbReference>
<dbReference type="Proteomes" id="UP001381693">
    <property type="component" value="Unassembled WGS sequence"/>
</dbReference>
<gene>
    <name evidence="9" type="primary">PDCD4</name>
    <name evidence="9" type="ORF">SK128_020934</name>
</gene>
<dbReference type="GO" id="GO:0045892">
    <property type="term" value="P:negative regulation of DNA-templated transcription"/>
    <property type="evidence" value="ECO:0007669"/>
    <property type="project" value="InterPro"/>
</dbReference>
<keyword evidence="10" id="KW-1185">Reference proteome</keyword>
<dbReference type="AlphaFoldDB" id="A0AAN8X169"/>
<dbReference type="Pfam" id="PF02847">
    <property type="entry name" value="MA3"/>
    <property type="match status" value="2"/>
</dbReference>
<feature type="region of interest" description="Disordered" evidence="7">
    <location>
        <begin position="92"/>
        <end position="115"/>
    </location>
</feature>
<dbReference type="EMBL" id="JAXCGZ010015155">
    <property type="protein sequence ID" value="KAK7071054.1"/>
    <property type="molecule type" value="Genomic_DNA"/>
</dbReference>
<comment type="subcellular location">
    <subcellularLocation>
        <location evidence="1">Cytoplasm</location>
    </subcellularLocation>
</comment>
<organism evidence="9 10">
    <name type="scientific">Halocaridina rubra</name>
    <name type="common">Hawaiian red shrimp</name>
    <dbReference type="NCBI Taxonomy" id="373956"/>
    <lineage>
        <taxon>Eukaryota</taxon>
        <taxon>Metazoa</taxon>
        <taxon>Ecdysozoa</taxon>
        <taxon>Arthropoda</taxon>
        <taxon>Crustacea</taxon>
        <taxon>Multicrustacea</taxon>
        <taxon>Malacostraca</taxon>
        <taxon>Eumalacostraca</taxon>
        <taxon>Eucarida</taxon>
        <taxon>Decapoda</taxon>
        <taxon>Pleocyemata</taxon>
        <taxon>Caridea</taxon>
        <taxon>Atyoidea</taxon>
        <taxon>Atyidae</taxon>
        <taxon>Halocaridina</taxon>
    </lineage>
</organism>
<feature type="domain" description="MI" evidence="8">
    <location>
        <begin position="160"/>
        <end position="281"/>
    </location>
</feature>
<dbReference type="InterPro" id="IPR016024">
    <property type="entry name" value="ARM-type_fold"/>
</dbReference>
<evidence type="ECO:0000256" key="5">
    <source>
        <dbReference type="ARBA" id="ARBA00022737"/>
    </source>
</evidence>
<dbReference type="PANTHER" id="PTHR12626:SF0">
    <property type="entry name" value="PROGRAMMED CELL DEATH PROTEIN 4"/>
    <property type="match status" value="1"/>
</dbReference>
<dbReference type="FunFam" id="1.25.40.180:FF:000008">
    <property type="entry name" value="Programmed cell death protein 4"/>
    <property type="match status" value="1"/>
</dbReference>
<dbReference type="SMART" id="SM00544">
    <property type="entry name" value="MA3"/>
    <property type="match status" value="2"/>
</dbReference>
<dbReference type="GO" id="GO:0005634">
    <property type="term" value="C:nucleus"/>
    <property type="evidence" value="ECO:0007669"/>
    <property type="project" value="TreeGrafter"/>
</dbReference>
<comment type="caution">
    <text evidence="9">The sequence shown here is derived from an EMBL/GenBank/DDBJ whole genome shotgun (WGS) entry which is preliminary data.</text>
</comment>
<evidence type="ECO:0000313" key="10">
    <source>
        <dbReference type="Proteomes" id="UP001381693"/>
    </source>
</evidence>
<evidence type="ECO:0000256" key="7">
    <source>
        <dbReference type="SAM" id="MobiDB-lite"/>
    </source>
</evidence>
<dbReference type="FunFam" id="1.25.40.180:FF:000009">
    <property type="entry name" value="programmed cell death protein 4"/>
    <property type="match status" value="1"/>
</dbReference>
<dbReference type="InterPro" id="IPR039778">
    <property type="entry name" value="PDCD4"/>
</dbReference>
<dbReference type="InterPro" id="IPR003891">
    <property type="entry name" value="Initiation_fac_eIF4g_MI"/>
</dbReference>
<proteinExistence type="inferred from homology"/>
<dbReference type="SUPFAM" id="SSF48371">
    <property type="entry name" value="ARM repeat"/>
    <property type="match status" value="2"/>
</dbReference>
<evidence type="ECO:0000256" key="4">
    <source>
        <dbReference type="ARBA" id="ARBA00022490"/>
    </source>
</evidence>
<evidence type="ECO:0000256" key="6">
    <source>
        <dbReference type="ARBA" id="ARBA00023242"/>
    </source>
</evidence>
<keyword evidence="4" id="KW-0963">Cytoplasm</keyword>
<accession>A0AAN8X169</accession>
<comment type="similarity">
    <text evidence="2">Belongs to the PDCD4 family.</text>
</comment>
<feature type="domain" description="MI" evidence="8">
    <location>
        <begin position="323"/>
        <end position="446"/>
    </location>
</feature>
<protein>
    <recommendedName>
        <fullName evidence="3">Programmed cell death protein 4</fullName>
    </recommendedName>
</protein>
<evidence type="ECO:0000259" key="8">
    <source>
        <dbReference type="PROSITE" id="PS51366"/>
    </source>
</evidence>
<name>A0AAN8X169_HALRR</name>